<dbReference type="EMBL" id="JAFBEB010000003">
    <property type="protein sequence ID" value="MBM7589673.1"/>
    <property type="molecule type" value="Genomic_DNA"/>
</dbReference>
<dbReference type="FunFam" id="2.30.38.10:FF:000001">
    <property type="entry name" value="Non-ribosomal peptide synthetase PvdI"/>
    <property type="match status" value="1"/>
</dbReference>
<dbReference type="InterPro" id="IPR020845">
    <property type="entry name" value="AMP-binding_CS"/>
</dbReference>
<reference evidence="10" key="1">
    <citation type="submission" date="2021-01" db="EMBL/GenBank/DDBJ databases">
        <title>Genomic Encyclopedia of Type Strains, Phase IV (KMG-IV): sequencing the most valuable type-strain genomes for metagenomic binning, comparative biology and taxonomic classification.</title>
        <authorList>
            <person name="Goeker M."/>
        </authorList>
    </citation>
    <scope>NUCLEOTIDE SEQUENCE</scope>
    <source>
        <strain evidence="10">DSM 25523</strain>
    </source>
</reference>
<dbReference type="Gene3D" id="3.30.300.30">
    <property type="match status" value="1"/>
</dbReference>
<dbReference type="NCBIfam" id="TIGR01733">
    <property type="entry name" value="AA-adenyl-dom"/>
    <property type="match status" value="1"/>
</dbReference>
<dbReference type="Gene3D" id="3.40.50.980">
    <property type="match status" value="2"/>
</dbReference>
<keyword evidence="5" id="KW-0436">Ligase</keyword>
<dbReference type="Pfam" id="PF00501">
    <property type="entry name" value="AMP-binding"/>
    <property type="match status" value="1"/>
</dbReference>
<dbReference type="InterPro" id="IPR025110">
    <property type="entry name" value="AMP-bd_C"/>
</dbReference>
<keyword evidence="3" id="KW-0596">Phosphopantetheine</keyword>
<comment type="similarity">
    <text evidence="2">Belongs to the ATP-dependent AMP-binding enzyme family.</text>
</comment>
<comment type="caution">
    <text evidence="10">The sequence shown here is derived from an EMBL/GenBank/DDBJ whole genome shotgun (WGS) entry which is preliminary data.</text>
</comment>
<evidence type="ECO:0000256" key="1">
    <source>
        <dbReference type="ARBA" id="ARBA00001957"/>
    </source>
</evidence>
<dbReference type="InterPro" id="IPR010071">
    <property type="entry name" value="AA_adenyl_dom"/>
</dbReference>
<dbReference type="Proteomes" id="UP000717624">
    <property type="component" value="Unassembled WGS sequence"/>
</dbReference>
<comment type="cofactor">
    <cofactor evidence="1">
        <name>pantetheine 4'-phosphate</name>
        <dbReference type="ChEBI" id="CHEBI:47942"/>
    </cofactor>
</comment>
<keyword evidence="6" id="KW-0677">Repeat</keyword>
<protein>
    <submittedName>
        <fullName evidence="10">Amino acid adenylation domain-containing protein</fullName>
    </submittedName>
</protein>
<accession>A0A938XSN2</accession>
<dbReference type="GO" id="GO:0016874">
    <property type="term" value="F:ligase activity"/>
    <property type="evidence" value="ECO:0007669"/>
    <property type="project" value="UniProtKB-KW"/>
</dbReference>
<evidence type="ECO:0000256" key="3">
    <source>
        <dbReference type="ARBA" id="ARBA00022450"/>
    </source>
</evidence>
<dbReference type="Pfam" id="PF13193">
    <property type="entry name" value="AMP-binding_C"/>
    <property type="match status" value="1"/>
</dbReference>
<keyword evidence="4" id="KW-0597">Phosphoprotein</keyword>
<evidence type="ECO:0000256" key="2">
    <source>
        <dbReference type="ARBA" id="ARBA00006432"/>
    </source>
</evidence>
<dbReference type="InterPro" id="IPR000873">
    <property type="entry name" value="AMP-dep_synth/lig_dom"/>
</dbReference>
<dbReference type="GO" id="GO:0031177">
    <property type="term" value="F:phosphopantetheine binding"/>
    <property type="evidence" value="ECO:0007669"/>
    <property type="project" value="TreeGrafter"/>
</dbReference>
<dbReference type="SUPFAM" id="SSF52777">
    <property type="entry name" value="CoA-dependent acyltransferases"/>
    <property type="match status" value="1"/>
</dbReference>
<name>A0A938XSN2_9BACL</name>
<dbReference type="PROSITE" id="PS00455">
    <property type="entry name" value="AMP_BINDING"/>
    <property type="match status" value="1"/>
</dbReference>
<evidence type="ECO:0000256" key="7">
    <source>
        <dbReference type="ARBA" id="ARBA00023194"/>
    </source>
</evidence>
<evidence type="ECO:0000256" key="6">
    <source>
        <dbReference type="ARBA" id="ARBA00022737"/>
    </source>
</evidence>
<evidence type="ECO:0000313" key="10">
    <source>
        <dbReference type="EMBL" id="MBM7589673.1"/>
    </source>
</evidence>
<dbReference type="Gene3D" id="2.30.38.10">
    <property type="entry name" value="Luciferase, Domain 3"/>
    <property type="match status" value="1"/>
</dbReference>
<feature type="domain" description="AMP-dependent synthetase/ligase" evidence="8">
    <location>
        <begin position="240"/>
        <end position="591"/>
    </location>
</feature>
<sequence length="734" mass="83015">MVEYDMQDWREWFATREYLETLPFEQNRKSAEAFQPEWKTVRFPLDRRQCESQADSLLLAAYLILLYRYSEQPAIFVVLPDSYVRAELGHATTCQQLIEFVQTKRSENADKPKHSVDEILPLVYGADSTDSDQRRPFLGFQILGEAKADLPHCKLVWHVRWSASELNIDLLFDAALFAAEDIARMPVHYYNILNEMMLAPERKVSELSLLSRQERELILVEWNQTEKAYPQQKLVHELVEQQAERYPALPAVCYDGEMLTYEELNRRANQLAHYLLERGIHTETPVGVCMDRCLDQIVSLLAVLKAGGVYLPLDPQYPSERLHYMLEAVQAPVVITRHAQPMQLSFEAANMIELEQVWPKIRQQYPATNLTGKAAPANSAYLIFTSGSTGKPKASACTHTSVVNLLSDLADRMPLSLGDACSLWSSFSFDVSIYEIFTALSEGGTLHIVPNNRIRYDSNRLFRWMQQHQIKSAYLPPFMLGDFNDWLAQPGNHSDLERLAVGVESIWEPLLVEIEQKLGKVKIFNIYGPSECTIYSTLGLLDSANSKPRNFPIGKPIANTRVYILDSQMNPVPIGISGELYIGGVPLGKGYVNNPSLTAEKFVPDPFSQGGTGRLYKTGDRARFLADGTIEFLGRTDYQVKIRGHRVEPGEVETVLKQHQAVRNAAVVAVPSEGTTMHLVAHVVPKSPLLTSEEIFRFLRGRLPSYMIPSRLVVCESLPLNPNGKLDRKALMQT</sequence>
<evidence type="ECO:0000259" key="8">
    <source>
        <dbReference type="Pfam" id="PF00501"/>
    </source>
</evidence>
<dbReference type="RefSeq" id="WP_204517396.1">
    <property type="nucleotide sequence ID" value="NZ_BAABIN010000038.1"/>
</dbReference>
<dbReference type="PANTHER" id="PTHR45527">
    <property type="entry name" value="NONRIBOSOMAL PEPTIDE SYNTHETASE"/>
    <property type="match status" value="1"/>
</dbReference>
<dbReference type="FunFam" id="3.40.50.980:FF:000001">
    <property type="entry name" value="Non-ribosomal peptide synthetase"/>
    <property type="match status" value="1"/>
</dbReference>
<keyword evidence="7" id="KW-0045">Antibiotic biosynthesis</keyword>
<dbReference type="AlphaFoldDB" id="A0A938XSN2"/>
<evidence type="ECO:0000256" key="4">
    <source>
        <dbReference type="ARBA" id="ARBA00022553"/>
    </source>
</evidence>
<evidence type="ECO:0000313" key="11">
    <source>
        <dbReference type="Proteomes" id="UP000717624"/>
    </source>
</evidence>
<dbReference type="FunFam" id="3.40.50.12780:FF:000012">
    <property type="entry name" value="Non-ribosomal peptide synthetase"/>
    <property type="match status" value="1"/>
</dbReference>
<dbReference type="GO" id="GO:0017000">
    <property type="term" value="P:antibiotic biosynthetic process"/>
    <property type="evidence" value="ECO:0007669"/>
    <property type="project" value="UniProtKB-KW"/>
</dbReference>
<dbReference type="GO" id="GO:0043041">
    <property type="term" value="P:amino acid activation for nonribosomal peptide biosynthetic process"/>
    <property type="evidence" value="ECO:0007669"/>
    <property type="project" value="TreeGrafter"/>
</dbReference>
<dbReference type="CDD" id="cd05930">
    <property type="entry name" value="A_NRPS"/>
    <property type="match status" value="1"/>
</dbReference>
<dbReference type="PANTHER" id="PTHR45527:SF1">
    <property type="entry name" value="FATTY ACID SYNTHASE"/>
    <property type="match status" value="1"/>
</dbReference>
<gene>
    <name evidence="10" type="ORF">JOD01_001273</name>
</gene>
<dbReference type="Gene3D" id="3.30.559.30">
    <property type="entry name" value="Nonribosomal peptide synthetase, condensation domain"/>
    <property type="match status" value="1"/>
</dbReference>
<dbReference type="InterPro" id="IPR045851">
    <property type="entry name" value="AMP-bd_C_sf"/>
</dbReference>
<evidence type="ECO:0000256" key="5">
    <source>
        <dbReference type="ARBA" id="ARBA00022598"/>
    </source>
</evidence>
<dbReference type="GO" id="GO:0005737">
    <property type="term" value="C:cytoplasm"/>
    <property type="evidence" value="ECO:0007669"/>
    <property type="project" value="TreeGrafter"/>
</dbReference>
<proteinExistence type="inferred from homology"/>
<dbReference type="GO" id="GO:0044550">
    <property type="term" value="P:secondary metabolite biosynthetic process"/>
    <property type="evidence" value="ECO:0007669"/>
    <property type="project" value="TreeGrafter"/>
</dbReference>
<keyword evidence="11" id="KW-1185">Reference proteome</keyword>
<organism evidence="10 11">
    <name type="scientific">Brevibacillus fulvus</name>
    <dbReference type="NCBI Taxonomy" id="1125967"/>
    <lineage>
        <taxon>Bacteria</taxon>
        <taxon>Bacillati</taxon>
        <taxon>Bacillota</taxon>
        <taxon>Bacilli</taxon>
        <taxon>Bacillales</taxon>
        <taxon>Paenibacillaceae</taxon>
        <taxon>Brevibacillus</taxon>
    </lineage>
</organism>
<evidence type="ECO:0000259" key="9">
    <source>
        <dbReference type="Pfam" id="PF13193"/>
    </source>
</evidence>
<feature type="domain" description="AMP-binding enzyme C-terminal" evidence="9">
    <location>
        <begin position="651"/>
        <end position="725"/>
    </location>
</feature>
<dbReference type="SUPFAM" id="SSF56801">
    <property type="entry name" value="Acetyl-CoA synthetase-like"/>
    <property type="match status" value="1"/>
</dbReference>